<dbReference type="AlphaFoldDB" id="A0A0A9ESE8"/>
<reference evidence="1" key="2">
    <citation type="journal article" date="2015" name="Data Brief">
        <title>Shoot transcriptome of the giant reed, Arundo donax.</title>
        <authorList>
            <person name="Barrero R.A."/>
            <person name="Guerrero F.D."/>
            <person name="Moolhuijzen P."/>
            <person name="Goolsby J.A."/>
            <person name="Tidwell J."/>
            <person name="Bellgard S.E."/>
            <person name="Bellgard M.I."/>
        </authorList>
    </citation>
    <scope>NUCLEOTIDE SEQUENCE</scope>
    <source>
        <tissue evidence="1">Shoot tissue taken approximately 20 cm above the soil surface</tissue>
    </source>
</reference>
<accession>A0A0A9ESE8</accession>
<proteinExistence type="predicted"/>
<dbReference type="EMBL" id="GBRH01197080">
    <property type="protein sequence ID" value="JAE00816.1"/>
    <property type="molecule type" value="Transcribed_RNA"/>
</dbReference>
<reference evidence="1" key="1">
    <citation type="submission" date="2014-09" db="EMBL/GenBank/DDBJ databases">
        <authorList>
            <person name="Magalhaes I.L.F."/>
            <person name="Oliveira U."/>
            <person name="Santos F.R."/>
            <person name="Vidigal T.H.D.A."/>
            <person name="Brescovit A.D."/>
            <person name="Santos A.J."/>
        </authorList>
    </citation>
    <scope>NUCLEOTIDE SEQUENCE</scope>
    <source>
        <tissue evidence="1">Shoot tissue taken approximately 20 cm above the soil surface</tissue>
    </source>
</reference>
<protein>
    <submittedName>
        <fullName evidence="1">Uncharacterized protein</fullName>
    </submittedName>
</protein>
<sequence length="39" mass="4617">MMIHLFLVTKSVISIFPIYRSLPHPDQFFYQVMCTVSIL</sequence>
<organism evidence="1">
    <name type="scientific">Arundo donax</name>
    <name type="common">Giant reed</name>
    <name type="synonym">Donax arundinaceus</name>
    <dbReference type="NCBI Taxonomy" id="35708"/>
    <lineage>
        <taxon>Eukaryota</taxon>
        <taxon>Viridiplantae</taxon>
        <taxon>Streptophyta</taxon>
        <taxon>Embryophyta</taxon>
        <taxon>Tracheophyta</taxon>
        <taxon>Spermatophyta</taxon>
        <taxon>Magnoliopsida</taxon>
        <taxon>Liliopsida</taxon>
        <taxon>Poales</taxon>
        <taxon>Poaceae</taxon>
        <taxon>PACMAD clade</taxon>
        <taxon>Arundinoideae</taxon>
        <taxon>Arundineae</taxon>
        <taxon>Arundo</taxon>
    </lineage>
</organism>
<name>A0A0A9ESE8_ARUDO</name>
<evidence type="ECO:0000313" key="1">
    <source>
        <dbReference type="EMBL" id="JAE00816.1"/>
    </source>
</evidence>